<name>T1IRS3_STRMM</name>
<dbReference type="SUPFAM" id="SSF52799">
    <property type="entry name" value="(Phosphotyrosine protein) phosphatases II"/>
    <property type="match status" value="1"/>
</dbReference>
<comment type="catalytic activity">
    <reaction evidence="11">
        <text>O-phospho-L-threonyl-[protein] + H2O = L-threonyl-[protein] + phosphate</text>
        <dbReference type="Rhea" id="RHEA:47004"/>
        <dbReference type="Rhea" id="RHEA-COMP:11060"/>
        <dbReference type="Rhea" id="RHEA-COMP:11605"/>
        <dbReference type="ChEBI" id="CHEBI:15377"/>
        <dbReference type="ChEBI" id="CHEBI:30013"/>
        <dbReference type="ChEBI" id="CHEBI:43474"/>
        <dbReference type="ChEBI" id="CHEBI:61977"/>
        <dbReference type="EC" id="3.1.3.16"/>
    </reaction>
</comment>
<dbReference type="SMART" id="SM00195">
    <property type="entry name" value="DSPc"/>
    <property type="match status" value="1"/>
</dbReference>
<dbReference type="Gene3D" id="3.90.190.10">
    <property type="entry name" value="Protein tyrosine phosphatase superfamily"/>
    <property type="match status" value="1"/>
</dbReference>
<reference evidence="17" key="2">
    <citation type="submission" date="2015-02" db="UniProtKB">
        <authorList>
            <consortium name="EnsemblMetazoa"/>
        </authorList>
    </citation>
    <scope>IDENTIFICATION</scope>
</reference>
<proteinExistence type="inferred from homology"/>
<keyword evidence="6" id="KW-0963">Cytoplasm</keyword>
<dbReference type="InterPro" id="IPR016130">
    <property type="entry name" value="Tyr_Pase_AS"/>
</dbReference>
<evidence type="ECO:0000256" key="12">
    <source>
        <dbReference type="ARBA" id="ARBA00053915"/>
    </source>
</evidence>
<dbReference type="GO" id="GO:0005634">
    <property type="term" value="C:nucleus"/>
    <property type="evidence" value="ECO:0007669"/>
    <property type="project" value="UniProtKB-SubCell"/>
</dbReference>
<evidence type="ECO:0000256" key="4">
    <source>
        <dbReference type="ARBA" id="ARBA00013064"/>
    </source>
</evidence>
<dbReference type="STRING" id="126957.T1IRS3"/>
<dbReference type="InterPro" id="IPR029021">
    <property type="entry name" value="Prot-tyrosine_phosphatase-like"/>
</dbReference>
<evidence type="ECO:0000259" key="15">
    <source>
        <dbReference type="PROSITE" id="PS50054"/>
    </source>
</evidence>
<comment type="similarity">
    <text evidence="3">Belongs to the protein-tyrosine phosphatase family. Non-receptor class dual specificity subfamily.</text>
</comment>
<comment type="catalytic activity">
    <reaction evidence="10">
        <text>O-phospho-L-seryl-[protein] + H2O = L-seryl-[protein] + phosphate</text>
        <dbReference type="Rhea" id="RHEA:20629"/>
        <dbReference type="Rhea" id="RHEA-COMP:9863"/>
        <dbReference type="Rhea" id="RHEA-COMP:11604"/>
        <dbReference type="ChEBI" id="CHEBI:15377"/>
        <dbReference type="ChEBI" id="CHEBI:29999"/>
        <dbReference type="ChEBI" id="CHEBI:43474"/>
        <dbReference type="ChEBI" id="CHEBI:83421"/>
        <dbReference type="EC" id="3.1.3.16"/>
    </reaction>
</comment>
<evidence type="ECO:0000256" key="11">
    <source>
        <dbReference type="ARBA" id="ARBA00048336"/>
    </source>
</evidence>
<organism evidence="17 18">
    <name type="scientific">Strigamia maritima</name>
    <name type="common">European centipede</name>
    <name type="synonym">Geophilus maritimus</name>
    <dbReference type="NCBI Taxonomy" id="126957"/>
    <lineage>
        <taxon>Eukaryota</taxon>
        <taxon>Metazoa</taxon>
        <taxon>Ecdysozoa</taxon>
        <taxon>Arthropoda</taxon>
        <taxon>Myriapoda</taxon>
        <taxon>Chilopoda</taxon>
        <taxon>Pleurostigmophora</taxon>
        <taxon>Geophilomorpha</taxon>
        <taxon>Linotaeniidae</taxon>
        <taxon>Strigamia</taxon>
    </lineage>
</organism>
<dbReference type="GO" id="GO:0005829">
    <property type="term" value="C:cytosol"/>
    <property type="evidence" value="ECO:0007669"/>
    <property type="project" value="UniProtKB-SubCell"/>
</dbReference>
<dbReference type="OMA" id="CESKPPH"/>
<evidence type="ECO:0000256" key="5">
    <source>
        <dbReference type="ARBA" id="ARBA00013081"/>
    </source>
</evidence>
<dbReference type="InterPro" id="IPR050561">
    <property type="entry name" value="PTP"/>
</dbReference>
<evidence type="ECO:0000256" key="9">
    <source>
        <dbReference type="ARBA" id="ARBA00023242"/>
    </source>
</evidence>
<dbReference type="InterPro" id="IPR020422">
    <property type="entry name" value="TYR_PHOSPHATASE_DUAL_dom"/>
</dbReference>
<dbReference type="HOGENOM" id="CLU_047330_4_2_1"/>
<dbReference type="GO" id="GO:0004722">
    <property type="term" value="F:protein serine/threonine phosphatase activity"/>
    <property type="evidence" value="ECO:0007669"/>
    <property type="project" value="UniProtKB-EC"/>
</dbReference>
<dbReference type="EMBL" id="JH431380">
    <property type="status" value="NOT_ANNOTATED_CDS"/>
    <property type="molecule type" value="Genomic_DNA"/>
</dbReference>
<dbReference type="GO" id="GO:0004725">
    <property type="term" value="F:protein tyrosine phosphatase activity"/>
    <property type="evidence" value="ECO:0007669"/>
    <property type="project" value="UniProtKB-EC"/>
</dbReference>
<dbReference type="PANTHER" id="PTHR23339">
    <property type="entry name" value="TYROSINE SPECIFIC PROTEIN PHOSPHATASE AND DUAL SPECIFICITY PROTEIN PHOSPHATASE"/>
    <property type="match status" value="1"/>
</dbReference>
<dbReference type="EC" id="3.1.3.48" evidence="4"/>
<keyword evidence="8" id="KW-0904">Protein phosphatase</keyword>
<dbReference type="EC" id="3.1.3.16" evidence="5"/>
<dbReference type="FunFam" id="3.90.190.10:FF:000063">
    <property type="entry name" value="Dual specificity phosphatase 23"/>
    <property type="match status" value="1"/>
</dbReference>
<dbReference type="Proteomes" id="UP000014500">
    <property type="component" value="Unassembled WGS sequence"/>
</dbReference>
<evidence type="ECO:0000256" key="7">
    <source>
        <dbReference type="ARBA" id="ARBA00022801"/>
    </source>
</evidence>
<sequence length="137" mass="15810">MGWPRDIAHIRYLIEVGIKHLVTLSAEKRPPNLHAVPQISWTLIHIPEFTAPSVRQINQFIDICEKARENNEPVGVHCWMGRGRTGVMLACYLVKFYGYAPERAIDHVRLCRSGSVETYEQERIVVTYNDYLCSVKK</sequence>
<feature type="domain" description="Tyrosine specific protein phosphatases" evidence="16">
    <location>
        <begin position="58"/>
        <end position="123"/>
    </location>
</feature>
<dbReference type="AlphaFoldDB" id="T1IRS3"/>
<dbReference type="PROSITE" id="PS50056">
    <property type="entry name" value="TYR_PHOSPHATASE_2"/>
    <property type="match status" value="1"/>
</dbReference>
<evidence type="ECO:0000256" key="14">
    <source>
        <dbReference type="ARBA" id="ARBA00081937"/>
    </source>
</evidence>
<dbReference type="InterPro" id="IPR000387">
    <property type="entry name" value="Tyr_Pase_dom"/>
</dbReference>
<comment type="subcellular location">
    <subcellularLocation>
        <location evidence="2">Cytoplasm</location>
        <location evidence="2">Cytosol</location>
    </subcellularLocation>
    <subcellularLocation>
        <location evidence="1">Nucleus</location>
    </subcellularLocation>
</comment>
<evidence type="ECO:0000256" key="1">
    <source>
        <dbReference type="ARBA" id="ARBA00004123"/>
    </source>
</evidence>
<dbReference type="EnsemblMetazoa" id="SMAR003772-RA">
    <property type="protein sequence ID" value="SMAR003772-PA"/>
    <property type="gene ID" value="SMAR003772"/>
</dbReference>
<reference evidence="18" key="1">
    <citation type="submission" date="2011-05" db="EMBL/GenBank/DDBJ databases">
        <authorList>
            <person name="Richards S.R."/>
            <person name="Qu J."/>
            <person name="Jiang H."/>
            <person name="Jhangiani S.N."/>
            <person name="Agravi P."/>
            <person name="Goodspeed R."/>
            <person name="Gross S."/>
            <person name="Mandapat C."/>
            <person name="Jackson L."/>
            <person name="Mathew T."/>
            <person name="Pu L."/>
            <person name="Thornton R."/>
            <person name="Saada N."/>
            <person name="Wilczek-Boney K.B."/>
            <person name="Lee S."/>
            <person name="Kovar C."/>
            <person name="Wu Y."/>
            <person name="Scherer S.E."/>
            <person name="Worley K.C."/>
            <person name="Muzny D.M."/>
            <person name="Gibbs R."/>
        </authorList>
    </citation>
    <scope>NUCLEOTIDE SEQUENCE</scope>
    <source>
        <strain evidence="18">Brora</strain>
    </source>
</reference>
<evidence type="ECO:0000259" key="16">
    <source>
        <dbReference type="PROSITE" id="PS50056"/>
    </source>
</evidence>
<evidence type="ECO:0000256" key="8">
    <source>
        <dbReference type="ARBA" id="ARBA00022912"/>
    </source>
</evidence>
<keyword evidence="7" id="KW-0378">Hydrolase</keyword>
<comment type="function">
    <text evidence="12">Protein phosphatase that mediates dephosphorylation of proteins phosphorylated on Tyr and Ser/Thr residues. In vitro, it can dephosphorylate p44-ERK1 (MAPK3) but not p54 SAPK-beta (MAPK10) in vitro. Able to enhance activation of JNK and p38 (MAPK14).</text>
</comment>
<evidence type="ECO:0000256" key="13">
    <source>
        <dbReference type="ARBA" id="ARBA00068789"/>
    </source>
</evidence>
<dbReference type="PROSITE" id="PS50054">
    <property type="entry name" value="TYR_PHOSPHATASE_DUAL"/>
    <property type="match status" value="1"/>
</dbReference>
<dbReference type="InterPro" id="IPR003595">
    <property type="entry name" value="Tyr_Pase_cat"/>
</dbReference>
<keyword evidence="18" id="KW-1185">Reference proteome</keyword>
<accession>T1IRS3</accession>
<evidence type="ECO:0000313" key="17">
    <source>
        <dbReference type="EnsemblMetazoa" id="SMAR003772-PA"/>
    </source>
</evidence>
<evidence type="ECO:0000256" key="6">
    <source>
        <dbReference type="ARBA" id="ARBA00022490"/>
    </source>
</evidence>
<dbReference type="PhylomeDB" id="T1IRS3"/>
<protein>
    <recommendedName>
        <fullName evidence="13">Dual specificity protein phosphatase 23</fullName>
        <ecNumber evidence="5">3.1.3.16</ecNumber>
        <ecNumber evidence="4">3.1.3.48</ecNumber>
    </recommendedName>
    <alternativeName>
        <fullName evidence="14">Low molecular mass dual specificity phosphatase 3</fullName>
    </alternativeName>
</protein>
<dbReference type="SMART" id="SM00404">
    <property type="entry name" value="PTPc_motif"/>
    <property type="match status" value="1"/>
</dbReference>
<dbReference type="PROSITE" id="PS00383">
    <property type="entry name" value="TYR_PHOSPHATASE_1"/>
    <property type="match status" value="1"/>
</dbReference>
<feature type="domain" description="Tyrosine-protein phosphatase" evidence="15">
    <location>
        <begin position="1"/>
        <end position="137"/>
    </location>
</feature>
<dbReference type="eggNOG" id="KOG1720">
    <property type="taxonomic scope" value="Eukaryota"/>
</dbReference>
<keyword evidence="9" id="KW-0539">Nucleus</keyword>
<evidence type="ECO:0000256" key="3">
    <source>
        <dbReference type="ARBA" id="ARBA00008601"/>
    </source>
</evidence>
<evidence type="ECO:0000256" key="10">
    <source>
        <dbReference type="ARBA" id="ARBA00047761"/>
    </source>
</evidence>
<dbReference type="Pfam" id="PF22784">
    <property type="entry name" value="PTP-SAK"/>
    <property type="match status" value="1"/>
</dbReference>
<evidence type="ECO:0000313" key="18">
    <source>
        <dbReference type="Proteomes" id="UP000014500"/>
    </source>
</evidence>
<evidence type="ECO:0000256" key="2">
    <source>
        <dbReference type="ARBA" id="ARBA00004514"/>
    </source>
</evidence>
<dbReference type="InterPro" id="IPR057023">
    <property type="entry name" value="PTP-SAK"/>
</dbReference>